<protein>
    <recommendedName>
        <fullName evidence="3">O-antigen ligase domain-containing protein</fullName>
    </recommendedName>
</protein>
<evidence type="ECO:0008006" key="3">
    <source>
        <dbReference type="Google" id="ProtNLM"/>
    </source>
</evidence>
<feature type="transmembrane region" description="Helical" evidence="1">
    <location>
        <begin position="123"/>
        <end position="144"/>
    </location>
</feature>
<feature type="transmembrane region" description="Helical" evidence="1">
    <location>
        <begin position="201"/>
        <end position="222"/>
    </location>
</feature>
<evidence type="ECO:0000256" key="1">
    <source>
        <dbReference type="SAM" id="Phobius"/>
    </source>
</evidence>
<feature type="transmembrane region" description="Helical" evidence="1">
    <location>
        <begin position="85"/>
        <end position="103"/>
    </location>
</feature>
<feature type="transmembrane region" description="Helical" evidence="1">
    <location>
        <begin position="51"/>
        <end position="73"/>
    </location>
</feature>
<keyword evidence="1" id="KW-0472">Membrane</keyword>
<comment type="caution">
    <text evidence="2">The sequence shown here is derived from an EMBL/GenBank/DDBJ whole genome shotgun (WGS) entry which is preliminary data.</text>
</comment>
<feature type="transmembrane region" description="Helical" evidence="1">
    <location>
        <begin position="242"/>
        <end position="266"/>
    </location>
</feature>
<reference evidence="2" key="1">
    <citation type="journal article" date="2015" name="Nature">
        <title>Complex archaea that bridge the gap between prokaryotes and eukaryotes.</title>
        <authorList>
            <person name="Spang A."/>
            <person name="Saw J.H."/>
            <person name="Jorgensen S.L."/>
            <person name="Zaremba-Niedzwiedzka K."/>
            <person name="Martijn J."/>
            <person name="Lind A.E."/>
            <person name="van Eijk R."/>
            <person name="Schleper C."/>
            <person name="Guy L."/>
            <person name="Ettema T.J."/>
        </authorList>
    </citation>
    <scope>NUCLEOTIDE SEQUENCE</scope>
</reference>
<keyword evidence="1" id="KW-0812">Transmembrane</keyword>
<sequence length="454" mass="51131">MGNGFAYAVMLFWPFMAIYLYQTRTIQVATIWVILGGFMFLPVGTDVDLPFIPAFGKNSIPVISAMIGCWFVVKKPVHYFKNKGLTKLLVLMLIIGPFITVMNNQEAVIVSDRFLPGLSMHDAFSTVVNQMLLITPFFMGWQFFRTYQNHLLIFKIIVVAGLFYSILILFEIRMSPQLHTWVYGYFPHSFAQQARGGGFRAVVFMGHGLLVAFFSAVVFISATALWTNNKKIRQFSPVVVSYYLLMVLILCKSLASLLYGIFGLIIIKLAKPRTQIRVALILAALALFYPTMSIMKVFPHHELIEVARTISPERASSLDYRFKNESILLARGREKFFFGWGGWGRNRVYNEATGKDESVTDGRWIITFGQFGFFGFIAEFGLLAITIIRASQAAKIVKSKEELVLLSAHALLVGLIMIDQLPNASLAPWLWLLAGILLGRAEDIISKNITLSIT</sequence>
<dbReference type="EMBL" id="LAZR01000521">
    <property type="protein sequence ID" value="KKN65553.1"/>
    <property type="molecule type" value="Genomic_DNA"/>
</dbReference>
<feature type="transmembrane region" description="Helical" evidence="1">
    <location>
        <begin position="28"/>
        <end position="45"/>
    </location>
</feature>
<dbReference type="AlphaFoldDB" id="A0A0F9VI87"/>
<name>A0A0F9VI87_9ZZZZ</name>
<proteinExistence type="predicted"/>
<feature type="transmembrane region" description="Helical" evidence="1">
    <location>
        <begin position="278"/>
        <end position="298"/>
    </location>
</feature>
<keyword evidence="1" id="KW-1133">Transmembrane helix</keyword>
<gene>
    <name evidence="2" type="ORF">LCGC14_0480260</name>
</gene>
<feature type="transmembrane region" description="Helical" evidence="1">
    <location>
        <begin position="364"/>
        <end position="390"/>
    </location>
</feature>
<organism evidence="2">
    <name type="scientific">marine sediment metagenome</name>
    <dbReference type="NCBI Taxonomy" id="412755"/>
    <lineage>
        <taxon>unclassified sequences</taxon>
        <taxon>metagenomes</taxon>
        <taxon>ecological metagenomes</taxon>
    </lineage>
</organism>
<feature type="transmembrane region" description="Helical" evidence="1">
    <location>
        <begin position="151"/>
        <end position="172"/>
    </location>
</feature>
<feature type="transmembrane region" description="Helical" evidence="1">
    <location>
        <begin position="6"/>
        <end position="21"/>
    </location>
</feature>
<evidence type="ECO:0000313" key="2">
    <source>
        <dbReference type="EMBL" id="KKN65553.1"/>
    </source>
</evidence>
<accession>A0A0F9VI87</accession>